<feature type="compositionally biased region" description="Basic and acidic residues" evidence="1">
    <location>
        <begin position="46"/>
        <end position="59"/>
    </location>
</feature>
<name>A0AAV0Y254_9HEMI</name>
<feature type="region of interest" description="Disordered" evidence="1">
    <location>
        <begin position="37"/>
        <end position="59"/>
    </location>
</feature>
<evidence type="ECO:0000313" key="5">
    <source>
        <dbReference type="Proteomes" id="UP001160148"/>
    </source>
</evidence>
<organism evidence="4 5">
    <name type="scientific">Macrosiphum euphorbiae</name>
    <name type="common">potato aphid</name>
    <dbReference type="NCBI Taxonomy" id="13131"/>
    <lineage>
        <taxon>Eukaryota</taxon>
        <taxon>Metazoa</taxon>
        <taxon>Ecdysozoa</taxon>
        <taxon>Arthropoda</taxon>
        <taxon>Hexapoda</taxon>
        <taxon>Insecta</taxon>
        <taxon>Pterygota</taxon>
        <taxon>Neoptera</taxon>
        <taxon>Paraneoptera</taxon>
        <taxon>Hemiptera</taxon>
        <taxon>Sternorrhyncha</taxon>
        <taxon>Aphidomorpha</taxon>
        <taxon>Aphidoidea</taxon>
        <taxon>Aphididae</taxon>
        <taxon>Macrosiphini</taxon>
        <taxon>Macrosiphum</taxon>
    </lineage>
</organism>
<gene>
    <name evidence="2" type="ORF">MEUPH1_LOCUS24958</name>
    <name evidence="3" type="ORF">MEUPH1_LOCUS27870</name>
    <name evidence="4" type="ORF">MEUPH1_LOCUS28560</name>
</gene>
<protein>
    <submittedName>
        <fullName evidence="4">Uncharacterized protein</fullName>
    </submittedName>
</protein>
<evidence type="ECO:0000313" key="3">
    <source>
        <dbReference type="EMBL" id="CAI6374227.1"/>
    </source>
</evidence>
<evidence type="ECO:0000313" key="4">
    <source>
        <dbReference type="EMBL" id="CAI6375004.1"/>
    </source>
</evidence>
<dbReference type="EMBL" id="CARXXK010001251">
    <property type="protein sequence ID" value="CAI6375004.1"/>
    <property type="molecule type" value="Genomic_DNA"/>
</dbReference>
<evidence type="ECO:0000256" key="1">
    <source>
        <dbReference type="SAM" id="MobiDB-lite"/>
    </source>
</evidence>
<comment type="caution">
    <text evidence="4">The sequence shown here is derived from an EMBL/GenBank/DDBJ whole genome shotgun (WGS) entry which is preliminary data.</text>
</comment>
<dbReference type="EMBL" id="CARXXK010001179">
    <property type="protein sequence ID" value="CAI6374227.1"/>
    <property type="molecule type" value="Genomic_DNA"/>
</dbReference>
<proteinExistence type="predicted"/>
<feature type="region of interest" description="Disordered" evidence="1">
    <location>
        <begin position="1"/>
        <end position="24"/>
    </location>
</feature>
<keyword evidence="5" id="KW-1185">Reference proteome</keyword>
<reference evidence="4 5" key="1">
    <citation type="submission" date="2023-01" db="EMBL/GenBank/DDBJ databases">
        <authorList>
            <person name="Whitehead M."/>
        </authorList>
    </citation>
    <scope>NUCLEOTIDE SEQUENCE [LARGE SCALE GENOMIC DNA]</scope>
</reference>
<dbReference type="Proteomes" id="UP001160148">
    <property type="component" value="Unassembled WGS sequence"/>
</dbReference>
<sequence length="89" mass="9903">MGAPSKSGRLAGPSEMPIKVEEPTSAETRWLWDKRYDSNNPLYLSGRKDPKAQADRTQKGTDFDPVLVAHTATRVRLALPEPLWLLNSA</sequence>
<evidence type="ECO:0000313" key="2">
    <source>
        <dbReference type="EMBL" id="CAI6370881.1"/>
    </source>
</evidence>
<dbReference type="EMBL" id="CARXXK010000616">
    <property type="protein sequence ID" value="CAI6370881.1"/>
    <property type="molecule type" value="Genomic_DNA"/>
</dbReference>
<accession>A0AAV0Y254</accession>
<dbReference type="AlphaFoldDB" id="A0AAV0Y254"/>